<dbReference type="EMBL" id="NHYD01000685">
    <property type="protein sequence ID" value="PPQ93605.1"/>
    <property type="molecule type" value="Genomic_DNA"/>
</dbReference>
<keyword evidence="1" id="KW-0732">Signal</keyword>
<evidence type="ECO:0000313" key="2">
    <source>
        <dbReference type="EMBL" id="PPQ93605.1"/>
    </source>
</evidence>
<comment type="caution">
    <text evidence="2">The sequence shown here is derived from an EMBL/GenBank/DDBJ whole genome shotgun (WGS) entry which is preliminary data.</text>
</comment>
<organism evidence="2 3">
    <name type="scientific">Psilocybe cyanescens</name>
    <dbReference type="NCBI Taxonomy" id="93625"/>
    <lineage>
        <taxon>Eukaryota</taxon>
        <taxon>Fungi</taxon>
        <taxon>Dikarya</taxon>
        <taxon>Basidiomycota</taxon>
        <taxon>Agaricomycotina</taxon>
        <taxon>Agaricomycetes</taxon>
        <taxon>Agaricomycetidae</taxon>
        <taxon>Agaricales</taxon>
        <taxon>Agaricineae</taxon>
        <taxon>Strophariaceae</taxon>
        <taxon>Psilocybe</taxon>
    </lineage>
</organism>
<keyword evidence="3" id="KW-1185">Reference proteome</keyword>
<sequence>MLLLPVIVLAAQFSGVFSLPLEARHRAFNAVKNASKTTASSAAVSSATATPANAEGDELELTATFGTPVALGGGDVKTDVLFPKGVIGIFEVEFQDKNANTLTVTENKTPGTAPAGFAFLDPSTYKIVLDKGADNLTLQKVDFIFDPTLATLKDVDISKSRVGKLCTETNTFVISEALGEEEFEDDENEVTLTVKNMIGEWGVFIPTADVTNGETKEEAKDETEIAGEFDKAIATPAGNSKTDILFTASAAGLLEVEVNATLANAVTVKVNKTPVAPPKGFLFVDPVTYQISTASATGANDVVKVDYIFSAAVLAAADVKQGVIGKLDTATNQFIVDPAVLKAEFEFEEDENEWTLTVPDLNGEWAILIPQAAALKSPTALTL</sequence>
<gene>
    <name evidence="2" type="ORF">CVT25_005485</name>
</gene>
<name>A0A409XS23_PSICY</name>
<evidence type="ECO:0000256" key="1">
    <source>
        <dbReference type="SAM" id="SignalP"/>
    </source>
</evidence>
<protein>
    <submittedName>
        <fullName evidence="2">Uncharacterized protein</fullName>
    </submittedName>
</protein>
<proteinExistence type="predicted"/>
<dbReference type="Proteomes" id="UP000283269">
    <property type="component" value="Unassembled WGS sequence"/>
</dbReference>
<feature type="signal peptide" evidence="1">
    <location>
        <begin position="1"/>
        <end position="18"/>
    </location>
</feature>
<evidence type="ECO:0000313" key="3">
    <source>
        <dbReference type="Proteomes" id="UP000283269"/>
    </source>
</evidence>
<feature type="chain" id="PRO_5018974765" evidence="1">
    <location>
        <begin position="19"/>
        <end position="383"/>
    </location>
</feature>
<dbReference type="AlphaFoldDB" id="A0A409XS23"/>
<accession>A0A409XS23</accession>
<reference evidence="2 3" key="1">
    <citation type="journal article" date="2018" name="Evol. Lett.">
        <title>Horizontal gene cluster transfer increased hallucinogenic mushroom diversity.</title>
        <authorList>
            <person name="Reynolds H.T."/>
            <person name="Vijayakumar V."/>
            <person name="Gluck-Thaler E."/>
            <person name="Korotkin H.B."/>
            <person name="Matheny P.B."/>
            <person name="Slot J.C."/>
        </authorList>
    </citation>
    <scope>NUCLEOTIDE SEQUENCE [LARGE SCALE GENOMIC DNA]</scope>
    <source>
        <strain evidence="2 3">2631</strain>
    </source>
</reference>
<dbReference type="InParanoid" id="A0A409XS23"/>
<dbReference type="OrthoDB" id="3014608at2759"/>